<evidence type="ECO:0000256" key="1">
    <source>
        <dbReference type="ARBA" id="ARBA00004308"/>
    </source>
</evidence>
<gene>
    <name evidence="11" type="ORF">A3770_01p08450</name>
</gene>
<evidence type="ECO:0000256" key="6">
    <source>
        <dbReference type="ARBA" id="ARBA00023136"/>
    </source>
</evidence>
<sequence length="372" mass="41406">MAMRRVLLGFVVLLSLAVAPEGKRGGTKRGPTPGPPNTVNTLAAEQQCKLTDGQTGAIYDLSPLHRINYVDKKFFVIHGASGGPFDHVDTVYDYHFTLCGARPPTPLNCMGSPDIFRAPAYQIARKKQDNPDVEEPGTLRNCAAIGSGERGDWTYRLIDKDDPSAGVQIDYTGGQECHKRTVVKTKTETGRDKRVVKWIPTPRTTTIRMTCNPGGPEPSREKKDRDGNVGRLVGETQTVHASEDDMCHYTLTWESPYGCPINKKIRSVSDRRASDPVFTSDSSGFHVRTRGKQGFLSKLLKLLTFVFFCVLGLVGVQMFRHRKWMKIILPQMTDKSRLQQKLARKKFVKLITTLDTKTAKRMAPNGGTRALV</sequence>
<evidence type="ECO:0000256" key="3">
    <source>
        <dbReference type="ARBA" id="ARBA00022692"/>
    </source>
</evidence>
<dbReference type="PANTHER" id="PTHR15071:SF0">
    <property type="entry name" value="MANNOSE 6-PHOSPHATE RECEPTOR-LIKE PROTEIN 1"/>
    <property type="match status" value="1"/>
</dbReference>
<evidence type="ECO:0000256" key="9">
    <source>
        <dbReference type="SAM" id="SignalP"/>
    </source>
</evidence>
<feature type="signal peptide" evidence="9">
    <location>
        <begin position="1"/>
        <end position="22"/>
    </location>
</feature>
<evidence type="ECO:0000256" key="4">
    <source>
        <dbReference type="ARBA" id="ARBA00022729"/>
    </source>
</evidence>
<reference evidence="11 12" key="1">
    <citation type="submission" date="2018-07" db="EMBL/GenBank/DDBJ databases">
        <title>The complete nuclear genome of the prasinophyte Chloropicon primus (CCMP1205).</title>
        <authorList>
            <person name="Pombert J.-F."/>
            <person name="Otis C."/>
            <person name="Turmel M."/>
            <person name="Lemieux C."/>
        </authorList>
    </citation>
    <scope>NUCLEOTIDE SEQUENCE [LARGE SCALE GENOMIC DNA]</scope>
    <source>
        <strain evidence="11 12">CCMP1205</strain>
    </source>
</reference>
<keyword evidence="6 8" id="KW-0472">Membrane</keyword>
<dbReference type="Gene3D" id="2.70.130.10">
    <property type="entry name" value="Mannose-6-phosphate receptor binding domain"/>
    <property type="match status" value="1"/>
</dbReference>
<dbReference type="InterPro" id="IPR044865">
    <property type="entry name" value="MRH_dom"/>
</dbReference>
<evidence type="ECO:0000256" key="7">
    <source>
        <dbReference type="ARBA" id="ARBA00023157"/>
    </source>
</evidence>
<protein>
    <recommendedName>
        <fullName evidence="10">MRH domain-containing protein</fullName>
    </recommendedName>
</protein>
<evidence type="ECO:0000313" key="12">
    <source>
        <dbReference type="Proteomes" id="UP000316726"/>
    </source>
</evidence>
<evidence type="ECO:0000256" key="2">
    <source>
        <dbReference type="ARBA" id="ARBA00022448"/>
    </source>
</evidence>
<keyword evidence="4 9" id="KW-0732">Signal</keyword>
<keyword evidence="3 8" id="KW-0812">Transmembrane</keyword>
<comment type="subcellular location">
    <subcellularLocation>
        <location evidence="1">Endomembrane system</location>
    </subcellularLocation>
</comment>
<evidence type="ECO:0000256" key="5">
    <source>
        <dbReference type="ARBA" id="ARBA00022989"/>
    </source>
</evidence>
<feature type="transmembrane region" description="Helical" evidence="8">
    <location>
        <begin position="299"/>
        <end position="319"/>
    </location>
</feature>
<dbReference type="GO" id="GO:0010008">
    <property type="term" value="C:endosome membrane"/>
    <property type="evidence" value="ECO:0007669"/>
    <property type="project" value="UniProtKB-SubCell"/>
</dbReference>
<accession>A0A5B8MD44</accession>
<keyword evidence="7" id="KW-1015">Disulfide bond</keyword>
<dbReference type="EMBL" id="CP031034">
    <property type="protein sequence ID" value="QDZ18327.1"/>
    <property type="molecule type" value="Genomic_DNA"/>
</dbReference>
<evidence type="ECO:0000259" key="10">
    <source>
        <dbReference type="PROSITE" id="PS51914"/>
    </source>
</evidence>
<dbReference type="GO" id="GO:0000139">
    <property type="term" value="C:Golgi membrane"/>
    <property type="evidence" value="ECO:0007669"/>
    <property type="project" value="UniProtKB-SubCell"/>
</dbReference>
<feature type="chain" id="PRO_5023046185" description="MRH domain-containing protein" evidence="9">
    <location>
        <begin position="23"/>
        <end position="372"/>
    </location>
</feature>
<dbReference type="AlphaFoldDB" id="A0A5B8MD44"/>
<name>A0A5B8MD44_9CHLO</name>
<dbReference type="Proteomes" id="UP000316726">
    <property type="component" value="Chromosome 1"/>
</dbReference>
<proteinExistence type="predicted"/>
<feature type="domain" description="MRH" evidence="10">
    <location>
        <begin position="46"/>
        <end position="261"/>
    </location>
</feature>
<dbReference type="PANTHER" id="PTHR15071">
    <property type="entry name" value="MANNOSE-6-PHOSPHATE RECEPTOR FAMILY MEMBER"/>
    <property type="match status" value="1"/>
</dbReference>
<organism evidence="11 12">
    <name type="scientific">Chloropicon primus</name>
    <dbReference type="NCBI Taxonomy" id="1764295"/>
    <lineage>
        <taxon>Eukaryota</taxon>
        <taxon>Viridiplantae</taxon>
        <taxon>Chlorophyta</taxon>
        <taxon>Chloropicophyceae</taxon>
        <taxon>Chloropicales</taxon>
        <taxon>Chloropicaceae</taxon>
        <taxon>Chloropicon</taxon>
    </lineage>
</organism>
<keyword evidence="2" id="KW-0813">Transport</keyword>
<evidence type="ECO:0000256" key="8">
    <source>
        <dbReference type="SAM" id="Phobius"/>
    </source>
</evidence>
<evidence type="ECO:0000313" key="11">
    <source>
        <dbReference type="EMBL" id="QDZ18327.1"/>
    </source>
</evidence>
<dbReference type="SUPFAM" id="SSF50911">
    <property type="entry name" value="Mannose 6-phosphate receptor domain"/>
    <property type="match status" value="1"/>
</dbReference>
<keyword evidence="5 8" id="KW-1133">Transmembrane helix</keyword>
<dbReference type="PROSITE" id="PS51914">
    <property type="entry name" value="MRH"/>
    <property type="match status" value="1"/>
</dbReference>
<dbReference type="InterPro" id="IPR009011">
    <property type="entry name" value="Man6P_isomerase_rcpt-bd_dom_sf"/>
</dbReference>
<keyword evidence="12" id="KW-1185">Reference proteome</keyword>